<evidence type="ECO:0000256" key="5">
    <source>
        <dbReference type="SAM" id="MobiDB-lite"/>
    </source>
</evidence>
<evidence type="ECO:0000256" key="3">
    <source>
        <dbReference type="ARBA" id="ARBA00022833"/>
    </source>
</evidence>
<dbReference type="Pfam" id="PF12906">
    <property type="entry name" value="RINGv"/>
    <property type="match status" value="1"/>
</dbReference>
<evidence type="ECO:0000259" key="7">
    <source>
        <dbReference type="PROSITE" id="PS50089"/>
    </source>
</evidence>
<protein>
    <submittedName>
        <fullName evidence="9">Binding protein</fullName>
    </submittedName>
</protein>
<reference evidence="9" key="1">
    <citation type="submission" date="2023-02" db="EMBL/GenBank/DDBJ databases">
        <title>Genome of toxic invasive species Heracleum sosnowskyi carries increased number of genes despite the absence of recent whole-genome duplications.</title>
        <authorList>
            <person name="Schelkunov M."/>
            <person name="Shtratnikova V."/>
            <person name="Makarenko M."/>
            <person name="Klepikova A."/>
            <person name="Omelchenko D."/>
            <person name="Novikova G."/>
            <person name="Obukhova E."/>
            <person name="Bogdanov V."/>
            <person name="Penin A."/>
            <person name="Logacheva M."/>
        </authorList>
    </citation>
    <scope>NUCLEOTIDE SEQUENCE</scope>
    <source>
        <strain evidence="9">Hsosn_3</strain>
        <tissue evidence="9">Leaf</tissue>
    </source>
</reference>
<accession>A0AAD8N1J7</accession>
<feature type="region of interest" description="Disordered" evidence="5">
    <location>
        <begin position="1"/>
        <end position="104"/>
    </location>
</feature>
<dbReference type="PROSITE" id="PS51292">
    <property type="entry name" value="ZF_RING_CH"/>
    <property type="match status" value="1"/>
</dbReference>
<evidence type="ECO:0000256" key="2">
    <source>
        <dbReference type="ARBA" id="ARBA00022771"/>
    </source>
</evidence>
<dbReference type="PANTHER" id="PTHR46158">
    <property type="entry name" value="OS02G0165000 PROTEIN"/>
    <property type="match status" value="1"/>
</dbReference>
<dbReference type="InterPro" id="IPR013083">
    <property type="entry name" value="Znf_RING/FYVE/PHD"/>
</dbReference>
<reference evidence="9" key="2">
    <citation type="submission" date="2023-05" db="EMBL/GenBank/DDBJ databases">
        <authorList>
            <person name="Schelkunov M.I."/>
        </authorList>
    </citation>
    <scope>NUCLEOTIDE SEQUENCE</scope>
    <source>
        <strain evidence="9">Hsosn_3</strain>
        <tissue evidence="9">Leaf</tissue>
    </source>
</reference>
<evidence type="ECO:0000259" key="8">
    <source>
        <dbReference type="PROSITE" id="PS51292"/>
    </source>
</evidence>
<dbReference type="Proteomes" id="UP001237642">
    <property type="component" value="Unassembled WGS sequence"/>
</dbReference>
<feature type="compositionally biased region" description="Polar residues" evidence="5">
    <location>
        <begin position="160"/>
        <end position="187"/>
    </location>
</feature>
<feature type="region of interest" description="Disordered" evidence="5">
    <location>
        <begin position="541"/>
        <end position="562"/>
    </location>
</feature>
<keyword evidence="6" id="KW-0472">Membrane</keyword>
<name>A0AAD8N1J7_9APIA</name>
<feature type="transmembrane region" description="Helical" evidence="6">
    <location>
        <begin position="383"/>
        <end position="401"/>
    </location>
</feature>
<dbReference type="PROSITE" id="PS50089">
    <property type="entry name" value="ZF_RING_2"/>
    <property type="match status" value="1"/>
</dbReference>
<feature type="compositionally biased region" description="Polar residues" evidence="5">
    <location>
        <begin position="55"/>
        <end position="103"/>
    </location>
</feature>
<keyword evidence="10" id="KW-1185">Reference proteome</keyword>
<dbReference type="InterPro" id="IPR001841">
    <property type="entry name" value="Znf_RING"/>
</dbReference>
<evidence type="ECO:0000256" key="1">
    <source>
        <dbReference type="ARBA" id="ARBA00022723"/>
    </source>
</evidence>
<dbReference type="CDD" id="cd16495">
    <property type="entry name" value="RING_CH-C4HC3_MARCH"/>
    <property type="match status" value="1"/>
</dbReference>
<feature type="transmembrane region" description="Helical" evidence="6">
    <location>
        <begin position="413"/>
        <end position="434"/>
    </location>
</feature>
<feature type="region of interest" description="Disordered" evidence="5">
    <location>
        <begin position="235"/>
        <end position="259"/>
    </location>
</feature>
<evidence type="ECO:0000256" key="4">
    <source>
        <dbReference type="PROSITE-ProRule" id="PRU00175"/>
    </source>
</evidence>
<keyword evidence="2 4" id="KW-0863">Zinc-finger</keyword>
<evidence type="ECO:0000313" key="10">
    <source>
        <dbReference type="Proteomes" id="UP001237642"/>
    </source>
</evidence>
<evidence type="ECO:0000313" key="9">
    <source>
        <dbReference type="EMBL" id="KAK1392656.1"/>
    </source>
</evidence>
<feature type="domain" description="RING-type" evidence="7">
    <location>
        <begin position="269"/>
        <end position="317"/>
    </location>
</feature>
<feature type="compositionally biased region" description="Basic and acidic residues" evidence="5">
    <location>
        <begin position="1"/>
        <end position="11"/>
    </location>
</feature>
<feature type="compositionally biased region" description="Low complexity" evidence="5">
    <location>
        <begin position="542"/>
        <end position="562"/>
    </location>
</feature>
<keyword evidence="3" id="KW-0862">Zinc</keyword>
<organism evidence="9 10">
    <name type="scientific">Heracleum sosnowskyi</name>
    <dbReference type="NCBI Taxonomy" id="360622"/>
    <lineage>
        <taxon>Eukaryota</taxon>
        <taxon>Viridiplantae</taxon>
        <taxon>Streptophyta</taxon>
        <taxon>Embryophyta</taxon>
        <taxon>Tracheophyta</taxon>
        <taxon>Spermatophyta</taxon>
        <taxon>Magnoliopsida</taxon>
        <taxon>eudicotyledons</taxon>
        <taxon>Gunneridae</taxon>
        <taxon>Pentapetalae</taxon>
        <taxon>asterids</taxon>
        <taxon>campanulids</taxon>
        <taxon>Apiales</taxon>
        <taxon>Apiaceae</taxon>
        <taxon>Apioideae</taxon>
        <taxon>apioid superclade</taxon>
        <taxon>Tordylieae</taxon>
        <taxon>Tordyliinae</taxon>
        <taxon>Heracleum</taxon>
    </lineage>
</organism>
<dbReference type="SMART" id="SM00744">
    <property type="entry name" value="RINGv"/>
    <property type="match status" value="1"/>
</dbReference>
<dbReference type="PANTHER" id="PTHR46158:SF10">
    <property type="entry name" value="RING-CH-TYPE DOMAIN-CONTAINING PROTEIN"/>
    <property type="match status" value="1"/>
</dbReference>
<feature type="compositionally biased region" description="Basic and acidic residues" evidence="5">
    <location>
        <begin position="490"/>
        <end position="501"/>
    </location>
</feature>
<feature type="region of interest" description="Disordered" evidence="5">
    <location>
        <begin position="482"/>
        <end position="511"/>
    </location>
</feature>
<feature type="transmembrane region" description="Helical" evidence="6">
    <location>
        <begin position="440"/>
        <end position="464"/>
    </location>
</feature>
<dbReference type="GO" id="GO:0008270">
    <property type="term" value="F:zinc ion binding"/>
    <property type="evidence" value="ECO:0007669"/>
    <property type="project" value="UniProtKB-KW"/>
</dbReference>
<comment type="caution">
    <text evidence="9">The sequence shown here is derived from an EMBL/GenBank/DDBJ whole genome shotgun (WGS) entry which is preliminary data.</text>
</comment>
<dbReference type="Gene3D" id="3.30.40.10">
    <property type="entry name" value="Zinc/RING finger domain, C3HC4 (zinc finger)"/>
    <property type="match status" value="1"/>
</dbReference>
<keyword evidence="6" id="KW-1133">Transmembrane helix</keyword>
<proteinExistence type="predicted"/>
<dbReference type="EMBL" id="JAUIZM010000003">
    <property type="protein sequence ID" value="KAK1392656.1"/>
    <property type="molecule type" value="Genomic_DNA"/>
</dbReference>
<dbReference type="InterPro" id="IPR011016">
    <property type="entry name" value="Znf_RING-CH"/>
</dbReference>
<feature type="region of interest" description="Disordered" evidence="5">
    <location>
        <begin position="160"/>
        <end position="192"/>
    </location>
</feature>
<evidence type="ECO:0000256" key="6">
    <source>
        <dbReference type="SAM" id="Phobius"/>
    </source>
</evidence>
<feature type="domain" description="RING-CH-type" evidence="8">
    <location>
        <begin position="261"/>
        <end position="323"/>
    </location>
</feature>
<keyword evidence="6" id="KW-0812">Transmembrane</keyword>
<gene>
    <name evidence="9" type="ORF">POM88_011712</name>
</gene>
<dbReference type="AlphaFoldDB" id="A0AAD8N1J7"/>
<keyword evidence="1" id="KW-0479">Metal-binding</keyword>
<dbReference type="SUPFAM" id="SSF57850">
    <property type="entry name" value="RING/U-box"/>
    <property type="match status" value="1"/>
</dbReference>
<feature type="transmembrane region" description="Helical" evidence="6">
    <location>
        <begin position="357"/>
        <end position="377"/>
    </location>
</feature>
<sequence>MEGNDMKKQTQDVDDSSSSPVVIPQVRESSEISEETIASQPLERQNHVVEIPMRTPQSSSEQSVNINMPLTPSTTPKRVNFSPLLSPSNTKFNGSSSPTLSQGKSSLKCLLPKLSLKMRNTNSDIEKAAILALVGSSSPRHKSFFPSTGSLTRLFTPRMKNTSSLPVTPTIHSNPESTHGGNTSDLQNADKGGNQFFIHRSHSVPELNKDGSLRQLESLGGVFRVVSIAPIVTEGTSAPSNATPPLDAGETDDDGGGGGEHILEEEAVCRICLIELREDADTLKMECSCKGELALVHRECAIKWFSIKGNKTCEVCKQDVQNLPVALLRIQHTQSNILLGNGARNAEAAGYRVWQDVPVLVIVSMLAYFCFLEQLMLSNMGSHAITLSLPFSCMLGLLASMTSTTMVMRSYAWVYALVQFGLVVLFGHIFFSVLRVQVVLSIFLAAFAGFGGAMCGASILIEVLKLQRRWLLWRNQQHDSNEASQVQQSSDHRKLNKDKSIENSTKQGHGIRDSEKIYDEAAVQIWNPSKMLCDFSAASLRSATAPSKSSTKSLASPLWKPD</sequence>